<dbReference type="PANTHER" id="PTHR47976:SF120">
    <property type="entry name" value="G-TYPE LECTIN S-RECEPTOR-LIKE SERINE_THREONINE-PROTEIN KINASE SD2-5"/>
    <property type="match status" value="1"/>
</dbReference>
<evidence type="ECO:0000256" key="1">
    <source>
        <dbReference type="ARBA" id="ARBA00022729"/>
    </source>
</evidence>
<dbReference type="OrthoDB" id="740822at2759"/>
<dbReference type="InterPro" id="IPR051343">
    <property type="entry name" value="G-type_lectin_kinases/EP1-like"/>
</dbReference>
<protein>
    <submittedName>
        <fullName evidence="6">B_lectin domain-containing protein</fullName>
    </submittedName>
</protein>
<feature type="domain" description="Bulb-type lectin" evidence="5">
    <location>
        <begin position="94"/>
        <end position="169"/>
    </location>
</feature>
<keyword evidence="1 4" id="KW-0732">Signal</keyword>
<keyword evidence="2" id="KW-1015">Disulfide bond</keyword>
<evidence type="ECO:0000259" key="5">
    <source>
        <dbReference type="Pfam" id="PF01453"/>
    </source>
</evidence>
<feature type="chain" id="PRO_5010308399" evidence="4">
    <location>
        <begin position="21"/>
        <end position="213"/>
    </location>
</feature>
<dbReference type="STRING" id="3775.A0A1Q3DGR8"/>
<dbReference type="InterPro" id="IPR001480">
    <property type="entry name" value="Bulb-type_lectin_dom"/>
</dbReference>
<sequence>MKLYFFSCLIVLFTQGYCNSEIHAGYRVTVAVPIEYNPGFIGRAFLMEGSQIEPNFKAALSVEAINGKYSCSLEVFLGDVKVWNSGHYWKFYTSKKCVIELTGDGDLQLKGLKERVGWRTGTSAQGVEKLQILRTGNMVLTDALDSIKWQSFNFPTDVILWGQRLDVATRLTSFPSNLSSFYSFEIQPDKIALYVNSDHIGKTSASEIFGIGE</sequence>
<dbReference type="Proteomes" id="UP000187406">
    <property type="component" value="Unassembled WGS sequence"/>
</dbReference>
<dbReference type="PANTHER" id="PTHR47976">
    <property type="entry name" value="G-TYPE LECTIN S-RECEPTOR-LIKE SERINE/THREONINE-PROTEIN KINASE SD2-5"/>
    <property type="match status" value="1"/>
</dbReference>
<evidence type="ECO:0000256" key="2">
    <source>
        <dbReference type="ARBA" id="ARBA00023157"/>
    </source>
</evidence>
<dbReference type="InParanoid" id="A0A1Q3DGR8"/>
<accession>A0A1Q3DGR8</accession>
<evidence type="ECO:0000313" key="7">
    <source>
        <dbReference type="Proteomes" id="UP000187406"/>
    </source>
</evidence>
<reference evidence="7" key="1">
    <citation type="submission" date="2016-04" db="EMBL/GenBank/DDBJ databases">
        <title>Cephalotus genome sequencing.</title>
        <authorList>
            <person name="Fukushima K."/>
            <person name="Hasebe M."/>
            <person name="Fang X."/>
        </authorList>
    </citation>
    <scope>NUCLEOTIDE SEQUENCE [LARGE SCALE GENOMIC DNA]</scope>
    <source>
        <strain evidence="7">cv. St1</strain>
    </source>
</reference>
<dbReference type="SUPFAM" id="SSF51110">
    <property type="entry name" value="alpha-D-mannose-specific plant lectins"/>
    <property type="match status" value="1"/>
</dbReference>
<evidence type="ECO:0000256" key="3">
    <source>
        <dbReference type="ARBA" id="ARBA00023180"/>
    </source>
</evidence>
<organism evidence="6 7">
    <name type="scientific">Cephalotus follicularis</name>
    <name type="common">Albany pitcher plant</name>
    <dbReference type="NCBI Taxonomy" id="3775"/>
    <lineage>
        <taxon>Eukaryota</taxon>
        <taxon>Viridiplantae</taxon>
        <taxon>Streptophyta</taxon>
        <taxon>Embryophyta</taxon>
        <taxon>Tracheophyta</taxon>
        <taxon>Spermatophyta</taxon>
        <taxon>Magnoliopsida</taxon>
        <taxon>eudicotyledons</taxon>
        <taxon>Gunneridae</taxon>
        <taxon>Pentapetalae</taxon>
        <taxon>rosids</taxon>
        <taxon>fabids</taxon>
        <taxon>Oxalidales</taxon>
        <taxon>Cephalotaceae</taxon>
        <taxon>Cephalotus</taxon>
    </lineage>
</organism>
<comment type="caution">
    <text evidence="6">The sequence shown here is derived from an EMBL/GenBank/DDBJ whole genome shotgun (WGS) entry which is preliminary data.</text>
</comment>
<gene>
    <name evidence="6" type="ORF">CFOL_v3_35064</name>
</gene>
<feature type="signal peptide" evidence="4">
    <location>
        <begin position="1"/>
        <end position="20"/>
    </location>
</feature>
<proteinExistence type="predicted"/>
<evidence type="ECO:0000313" key="6">
    <source>
        <dbReference type="EMBL" id="GAV91674.1"/>
    </source>
</evidence>
<keyword evidence="7" id="KW-1185">Reference proteome</keyword>
<name>A0A1Q3DGR8_CEPFO</name>
<keyword evidence="3" id="KW-0325">Glycoprotein</keyword>
<evidence type="ECO:0000256" key="4">
    <source>
        <dbReference type="SAM" id="SignalP"/>
    </source>
</evidence>
<dbReference type="Gene3D" id="2.90.10.10">
    <property type="entry name" value="Bulb-type lectin domain"/>
    <property type="match status" value="1"/>
</dbReference>
<dbReference type="InterPro" id="IPR036426">
    <property type="entry name" value="Bulb-type_lectin_dom_sf"/>
</dbReference>
<dbReference type="Pfam" id="PF01453">
    <property type="entry name" value="B_lectin"/>
    <property type="match status" value="1"/>
</dbReference>
<dbReference type="EMBL" id="BDDD01007832">
    <property type="protein sequence ID" value="GAV91674.1"/>
    <property type="molecule type" value="Genomic_DNA"/>
</dbReference>
<dbReference type="AlphaFoldDB" id="A0A1Q3DGR8"/>